<dbReference type="Pfam" id="PF00176">
    <property type="entry name" value="SNF2-rel_dom"/>
    <property type="match status" value="1"/>
</dbReference>
<dbReference type="PANTHER" id="PTHR36498:SF1">
    <property type="entry name" value="TATA-BINDING PROTEIN-ASSOCIATED FACTOR 172"/>
    <property type="match status" value="1"/>
</dbReference>
<evidence type="ECO:0000256" key="3">
    <source>
        <dbReference type="ARBA" id="ARBA00023125"/>
    </source>
</evidence>
<evidence type="ECO:0000256" key="1">
    <source>
        <dbReference type="ARBA" id="ARBA00022801"/>
    </source>
</evidence>
<dbReference type="InterPro" id="IPR014001">
    <property type="entry name" value="Helicase_ATP-bd"/>
</dbReference>
<accession>A0AAV2YYZ1</accession>
<keyword evidence="2" id="KW-0347">Helicase</keyword>
<dbReference type="GO" id="GO:0016887">
    <property type="term" value="F:ATP hydrolysis activity"/>
    <property type="evidence" value="ECO:0007669"/>
    <property type="project" value="InterPro"/>
</dbReference>
<dbReference type="Pfam" id="PF12054">
    <property type="entry name" value="DUF3535"/>
    <property type="match status" value="1"/>
</dbReference>
<dbReference type="SMART" id="SM00490">
    <property type="entry name" value="HELICc"/>
    <property type="match status" value="1"/>
</dbReference>
<reference evidence="7" key="2">
    <citation type="journal article" date="2023" name="Microbiol Resour">
        <title>Decontamination and Annotation of the Draft Genome Sequence of the Oomycete Lagenidium giganteum ARSEF 373.</title>
        <authorList>
            <person name="Morgan W.R."/>
            <person name="Tartar A."/>
        </authorList>
    </citation>
    <scope>NUCLEOTIDE SEQUENCE</scope>
    <source>
        <strain evidence="7">ARSEF 373</strain>
    </source>
</reference>
<dbReference type="InterPro" id="IPR027417">
    <property type="entry name" value="P-loop_NTPase"/>
</dbReference>
<dbReference type="InterPro" id="IPR011989">
    <property type="entry name" value="ARM-like"/>
</dbReference>
<keyword evidence="2" id="KW-0547">Nucleotide-binding</keyword>
<keyword evidence="2" id="KW-0067">ATP-binding</keyword>
<keyword evidence="8" id="KW-1185">Reference proteome</keyword>
<proteinExistence type="predicted"/>
<feature type="domain" description="Helicase ATP-binding" evidence="5">
    <location>
        <begin position="1200"/>
        <end position="1374"/>
    </location>
</feature>
<keyword evidence="1" id="KW-0378">Hydrolase</keyword>
<dbReference type="PANTHER" id="PTHR36498">
    <property type="entry name" value="TATA-BINDING PROTEIN-ASSOCIATED FACTOR 172"/>
    <property type="match status" value="1"/>
</dbReference>
<dbReference type="InterPro" id="IPR049730">
    <property type="entry name" value="SNF2/RAD54-like_C"/>
</dbReference>
<dbReference type="GO" id="GO:0004386">
    <property type="term" value="F:helicase activity"/>
    <property type="evidence" value="ECO:0007669"/>
    <property type="project" value="UniProtKB-KW"/>
</dbReference>
<reference evidence="7" key="1">
    <citation type="submission" date="2022-11" db="EMBL/GenBank/DDBJ databases">
        <authorList>
            <person name="Morgan W.R."/>
            <person name="Tartar A."/>
        </authorList>
    </citation>
    <scope>NUCLEOTIDE SEQUENCE</scope>
    <source>
        <strain evidence="7">ARSEF 373</strain>
    </source>
</reference>
<dbReference type="Pfam" id="PF00271">
    <property type="entry name" value="Helicase_C"/>
    <property type="match status" value="1"/>
</dbReference>
<dbReference type="GO" id="GO:0005524">
    <property type="term" value="F:ATP binding"/>
    <property type="evidence" value="ECO:0007669"/>
    <property type="project" value="InterPro"/>
</dbReference>
<evidence type="ECO:0000259" key="5">
    <source>
        <dbReference type="PROSITE" id="PS51192"/>
    </source>
</evidence>
<protein>
    <submittedName>
        <fullName evidence="7">Uncharacterized protein</fullName>
    </submittedName>
</protein>
<evidence type="ECO:0000256" key="4">
    <source>
        <dbReference type="SAM" id="MobiDB-lite"/>
    </source>
</evidence>
<dbReference type="Gene3D" id="1.25.10.10">
    <property type="entry name" value="Leucine-rich Repeat Variant"/>
    <property type="match status" value="1"/>
</dbReference>
<dbReference type="InterPro" id="IPR001650">
    <property type="entry name" value="Helicase_C-like"/>
</dbReference>
<dbReference type="PROSITE" id="PS51194">
    <property type="entry name" value="HELICASE_CTER"/>
    <property type="match status" value="1"/>
</dbReference>
<dbReference type="GO" id="GO:0003677">
    <property type="term" value="F:DNA binding"/>
    <property type="evidence" value="ECO:0007669"/>
    <property type="project" value="UniProtKB-KW"/>
</dbReference>
<dbReference type="EMBL" id="DAKRPA010000085">
    <property type="protein sequence ID" value="DAZ99360.1"/>
    <property type="molecule type" value="Genomic_DNA"/>
</dbReference>
<dbReference type="PROSITE" id="PS51192">
    <property type="entry name" value="HELICASE_ATP_BIND_1"/>
    <property type="match status" value="1"/>
</dbReference>
<keyword evidence="3" id="KW-0238">DNA-binding</keyword>
<feature type="domain" description="Helicase C-terminal" evidence="6">
    <location>
        <begin position="1539"/>
        <end position="1692"/>
    </location>
</feature>
<evidence type="ECO:0000259" key="6">
    <source>
        <dbReference type="PROSITE" id="PS51194"/>
    </source>
</evidence>
<evidence type="ECO:0000313" key="8">
    <source>
        <dbReference type="Proteomes" id="UP001146120"/>
    </source>
</evidence>
<dbReference type="InterPro" id="IPR000330">
    <property type="entry name" value="SNF2_N"/>
</dbReference>
<dbReference type="SMART" id="SM00487">
    <property type="entry name" value="DEXDc"/>
    <property type="match status" value="1"/>
</dbReference>
<gene>
    <name evidence="7" type="ORF">N0F65_005211</name>
</gene>
<comment type="caution">
    <text evidence="7">The sequence shown here is derived from an EMBL/GenBank/DDBJ whole genome shotgun (WGS) entry which is preliminary data.</text>
</comment>
<name>A0AAV2YYZ1_9STRA</name>
<evidence type="ECO:0000313" key="7">
    <source>
        <dbReference type="EMBL" id="DAZ99360.1"/>
    </source>
</evidence>
<dbReference type="GO" id="GO:0017025">
    <property type="term" value="F:TBP-class protein binding"/>
    <property type="evidence" value="ECO:0007669"/>
    <property type="project" value="InterPro"/>
</dbReference>
<dbReference type="Gene3D" id="3.40.50.300">
    <property type="entry name" value="P-loop containing nucleotide triphosphate hydrolases"/>
    <property type="match status" value="1"/>
</dbReference>
<organism evidence="7 8">
    <name type="scientific">Lagenidium giganteum</name>
    <dbReference type="NCBI Taxonomy" id="4803"/>
    <lineage>
        <taxon>Eukaryota</taxon>
        <taxon>Sar</taxon>
        <taxon>Stramenopiles</taxon>
        <taxon>Oomycota</taxon>
        <taxon>Peronosporomycetes</taxon>
        <taxon>Pythiales</taxon>
        <taxon>Pythiaceae</taxon>
    </lineage>
</organism>
<dbReference type="InterPro" id="IPR016024">
    <property type="entry name" value="ARM-type_fold"/>
</dbReference>
<dbReference type="SUPFAM" id="SSF52540">
    <property type="entry name" value="P-loop containing nucleoside triphosphate hydrolases"/>
    <property type="match status" value="2"/>
</dbReference>
<dbReference type="CDD" id="cd18793">
    <property type="entry name" value="SF2_C_SNF"/>
    <property type="match status" value="1"/>
</dbReference>
<dbReference type="InterPro" id="IPR022707">
    <property type="entry name" value="Mot1_central_dom"/>
</dbReference>
<sequence length="1765" mass="194137">MAEAHATRLESLFHLIRDGSCAEIRANAAEQLGQLAVQAPSCCRAICQQLRGLLLHDDWDVRVASTKCLDVIAAALWQQWDEEPTGESLAERCARVSVGGRTDADAALLLLNFRTVDIKRVVVEGAPLLRSGGEEYQYETQLSESERRVHAIKQRRLLLRRICGGNDSIWSSREDEFAQQMLPRLNQDRTWSICVAMEYMLSVFNVIGHFSDLKDIADDIKQSEDNVALPVKTESSSKRKRAAELLPSNGTGDSAPRRKLQKTESSDSVSDQPLSIVAMLVIDLFECTFDSKWEVRHGALMSLRQVFLSSKMVESLAHSRSDLDLVDKWLEECLVRCLCVLALDQFVDYSADGSVAPVREVCAQVFGLLLGNLSQEQLLVEYLRTVRQLFHGAAWHAKHGGLLGLKYLVRAHMSHANVLVPMVFGDVMDGLVCGERVEEEVIATAASMAEDFAAYLVNVSPQHMSTVLSRLWVLVAIHKNVGIIPACAISALSSWYNNEDVCARLEDHNITGASLQKQNLSSTIPLLHQYTQTVRTAAARCLAALFSSQRGSLAYLVDSEEVLRALLSHLLLQILRESEKTTREALVQAWQAVVVSLSIVGGGSLLEDVISECVCQWFDLLWALGNLSCLNVSILSNQVTKEYSDTSAVSNSKENLSSRVAFADCLGFLGSRLDANSSSRSRIIYQLKSSILSSAGERQCGALLALSRWAWHGRSSKDSNLSLQTELGDTLQQLANCNWLWTPSNGSTIYAEQAAQLKRARVLLQKIKEVFANSKIPTDMFKLPRSTNSAEVSRAVAEHAATLPYDSLSGQSFEVAHFTRQDLFLLDESLRKGFQQYYQRVQGLGASAFCNVLPIPSKKSGFLVKALMEAIKTEDRIEFQEVTATTLASFVISQASIQRKCVAKIVQNLCNSATALVGVEDVITDQHSESASDAFKMVRVRVAGAENALRAICREGGSEIFDKCPTLLEIISQAWTEASTSEQAIQQALHILMLVLQDIEQHDMSVIVEWVTELAKVVQSNISEVTRAMAAKTIGACCKHAGAMLGSVLLVVYQNIFSVLDTAEPSDPLIRDALLGAAHVLCETVEALREKIAPFVPSLLHLSMKSMCSLLELVRSLAARAFAELVPLISLQTDFEIGQTDSTDARAHELKEIVQRNQVSRQFLQNLMDGEAIQSVDAQKFVKGSVVLRDYQQHGIDWLGFLVQNNLHGILADDMGLGKTLQTLAVIVATHAQQSTPSTAIVVCPPVVADHWVSEASSRFCSGFDEVVNYSGSTSERKSIGLKRKLEAYKAGGAPKSRLIVTTYAVLRSEIDIFADVFLSFAVLDEAHLIRNPKTSLFDAVRRLQASHRIALSGTPLQNNVTDLWSLFEFLMPGYLGEFSSFRREFVGPITKSKERNATAKQKEAASFAIATLHRKVLPFILRRTKTQVLKELPPKIISNVLVPMPTLQARVYKAATAATSDTSRSQASERADGVSSVLNNLQLLRKICVHPTLASAVKATLSAKDQKHLQDWSASGKLVALRDLLVDSCNFAPKMTSKVADKVDDIAQAPSHRCLIFAHFKETLDLVEQMVDSSLSGVDYRRLDGHTPQSARGTIVKQFNEDPTIDLLLLTTSVGGLGLTLTGADTVIFVEHSWNPFVDLQAMDRAHRIGQTRTVRVFRLIMKETLEEHIMNLQAFKQGVASTVIADHDASTSMSANTKQVLALLEDSSLSVKAHELVPTLNAHDDKLDRASLSFLPSGAAALLGKLGELWDETQYDSLSFPAS</sequence>
<feature type="region of interest" description="Disordered" evidence="4">
    <location>
        <begin position="229"/>
        <end position="267"/>
    </location>
</feature>
<dbReference type="Gene3D" id="3.40.50.10810">
    <property type="entry name" value="Tandem AAA-ATPase domain"/>
    <property type="match status" value="1"/>
</dbReference>
<dbReference type="Proteomes" id="UP001146120">
    <property type="component" value="Unassembled WGS sequence"/>
</dbReference>
<dbReference type="InterPro" id="IPR038718">
    <property type="entry name" value="SNF2-like_sf"/>
</dbReference>
<dbReference type="SUPFAM" id="SSF48371">
    <property type="entry name" value="ARM repeat"/>
    <property type="match status" value="1"/>
</dbReference>
<evidence type="ECO:0000256" key="2">
    <source>
        <dbReference type="ARBA" id="ARBA00022806"/>
    </source>
</evidence>
<dbReference type="InterPro" id="IPR044972">
    <property type="entry name" value="Mot1"/>
</dbReference>